<dbReference type="InterPro" id="IPR036951">
    <property type="entry name" value="ArAA_hydroxylase_sf"/>
</dbReference>
<dbReference type="Proteomes" id="UP001331761">
    <property type="component" value="Unassembled WGS sequence"/>
</dbReference>
<evidence type="ECO:0000256" key="1">
    <source>
        <dbReference type="ARBA" id="ARBA00001954"/>
    </source>
</evidence>
<evidence type="ECO:0000256" key="4">
    <source>
        <dbReference type="ARBA" id="ARBA00022723"/>
    </source>
</evidence>
<dbReference type="InterPro" id="IPR001273">
    <property type="entry name" value="ArAA_hydroxylase"/>
</dbReference>
<evidence type="ECO:0000256" key="6">
    <source>
        <dbReference type="ARBA" id="ARBA00023004"/>
    </source>
</evidence>
<keyword evidence="11" id="KW-1185">Reference proteome</keyword>
<evidence type="ECO:0000256" key="7">
    <source>
        <dbReference type="ARBA" id="ARBA00023033"/>
    </source>
</evidence>
<dbReference type="InterPro" id="IPR036329">
    <property type="entry name" value="Aro-AA_hydroxylase_C_sf"/>
</dbReference>
<reference evidence="10 11" key="1">
    <citation type="submission" date="2019-10" db="EMBL/GenBank/DDBJ databases">
        <title>Assembly and Annotation for the nematode Trichostrongylus colubriformis.</title>
        <authorList>
            <person name="Martin J."/>
        </authorList>
    </citation>
    <scope>NUCLEOTIDE SEQUENCE [LARGE SCALE GENOMIC DNA]</scope>
    <source>
        <strain evidence="10">G859</strain>
        <tissue evidence="10">Whole worm</tissue>
    </source>
</reference>
<keyword evidence="4 8" id="KW-0479">Metal-binding</keyword>
<comment type="caution">
    <text evidence="10">The sequence shown here is derived from an EMBL/GenBank/DDBJ whole genome shotgun (WGS) entry which is preliminary data.</text>
</comment>
<protein>
    <recommendedName>
        <fullName evidence="3">phenylalanine 4-monooxygenase</fullName>
        <ecNumber evidence="3">1.14.16.1</ecNumber>
    </recommendedName>
</protein>
<feature type="binding site" evidence="8">
    <location>
        <position position="102"/>
    </location>
    <ligand>
        <name>Fe cation</name>
        <dbReference type="ChEBI" id="CHEBI:24875"/>
    </ligand>
</feature>
<organism evidence="10 11">
    <name type="scientific">Trichostrongylus colubriformis</name>
    <name type="common">Black scour worm</name>
    <dbReference type="NCBI Taxonomy" id="6319"/>
    <lineage>
        <taxon>Eukaryota</taxon>
        <taxon>Metazoa</taxon>
        <taxon>Ecdysozoa</taxon>
        <taxon>Nematoda</taxon>
        <taxon>Chromadorea</taxon>
        <taxon>Rhabditida</taxon>
        <taxon>Rhabditina</taxon>
        <taxon>Rhabditomorpha</taxon>
        <taxon>Strongyloidea</taxon>
        <taxon>Trichostrongylidae</taxon>
        <taxon>Trichostrongylus</taxon>
    </lineage>
</organism>
<dbReference type="GO" id="GO:0004505">
    <property type="term" value="F:phenylalanine 4-monooxygenase activity"/>
    <property type="evidence" value="ECO:0007669"/>
    <property type="project" value="UniProtKB-EC"/>
</dbReference>
<keyword evidence="5" id="KW-0560">Oxidoreductase</keyword>
<dbReference type="SUPFAM" id="SSF56534">
    <property type="entry name" value="Aromatic aminoacid monoxygenases, catalytic and oligomerization domains"/>
    <property type="match status" value="1"/>
</dbReference>
<evidence type="ECO:0000256" key="5">
    <source>
        <dbReference type="ARBA" id="ARBA00023002"/>
    </source>
</evidence>
<dbReference type="InterPro" id="IPR019774">
    <property type="entry name" value="Aromatic-AA_hydroxylase_C"/>
</dbReference>
<dbReference type="EC" id="1.14.16.1" evidence="3"/>
<gene>
    <name evidence="10" type="ORF">GCK32_013479</name>
</gene>
<evidence type="ECO:0000313" key="11">
    <source>
        <dbReference type="Proteomes" id="UP001331761"/>
    </source>
</evidence>
<evidence type="ECO:0000259" key="9">
    <source>
        <dbReference type="PROSITE" id="PS51410"/>
    </source>
</evidence>
<evidence type="ECO:0000256" key="3">
    <source>
        <dbReference type="ARBA" id="ARBA00011995"/>
    </source>
</evidence>
<evidence type="ECO:0000256" key="8">
    <source>
        <dbReference type="PIRSR" id="PIRSR601273-2"/>
    </source>
</evidence>
<dbReference type="PROSITE" id="PS51410">
    <property type="entry name" value="BH4_AAA_HYDROXYL_2"/>
    <property type="match status" value="2"/>
</dbReference>
<evidence type="ECO:0000313" key="10">
    <source>
        <dbReference type="EMBL" id="KAK5976733.1"/>
    </source>
</evidence>
<dbReference type="Pfam" id="PF00351">
    <property type="entry name" value="Biopterin_H"/>
    <property type="match status" value="2"/>
</dbReference>
<dbReference type="PANTHER" id="PTHR11473:SF24">
    <property type="entry name" value="PHENYLALANINE-4-HYDROXYLASE"/>
    <property type="match status" value="1"/>
</dbReference>
<dbReference type="GO" id="GO:0005506">
    <property type="term" value="F:iron ion binding"/>
    <property type="evidence" value="ECO:0007669"/>
    <property type="project" value="InterPro"/>
</dbReference>
<name>A0AAN8G4R9_TRICO</name>
<feature type="domain" description="Biopterin-dependent aromatic amino acid hydroxylase family profile" evidence="9">
    <location>
        <begin position="95"/>
        <end position="224"/>
    </location>
</feature>
<dbReference type="Gene3D" id="1.10.800.10">
    <property type="entry name" value="Aromatic amino acid hydroxylase"/>
    <property type="match status" value="2"/>
</dbReference>
<sequence length="225" mass="25925">MGTDVIGGCYSPSGIVAMDSIPWFPRRIKDIDQFANRILSYGAELDSDHPGFKDPVYRERRKFFADIAFNYRYGDKIPRIEYTEQEVNTWRTVYNLYWFTIEFGICLQNGERKAYGAGLLSSFGELQYSLSDKPAVAPFDPHVTSTTEYPITEYQPKYFLADSFASAKNKLQAWASTIPRSFQVRYNAYTQRIEVLDRVSELQRMVREIKSEIITLEDALGKVAV</sequence>
<dbReference type="EMBL" id="WIXE01011458">
    <property type="protein sequence ID" value="KAK5976733.1"/>
    <property type="molecule type" value="Genomic_DNA"/>
</dbReference>
<keyword evidence="6 8" id="KW-0408">Iron</keyword>
<dbReference type="PANTHER" id="PTHR11473">
    <property type="entry name" value="AROMATIC AMINO ACID HYDROXYLASE"/>
    <property type="match status" value="1"/>
</dbReference>
<feature type="domain" description="Biopterin-dependent aromatic amino acid hydroxylase family profile" evidence="9">
    <location>
        <begin position="9"/>
        <end position="94"/>
    </location>
</feature>
<comment type="similarity">
    <text evidence="2">Belongs to the biopterin-dependent aromatic amino acid hydroxylase family.</text>
</comment>
<proteinExistence type="inferred from homology"/>
<accession>A0AAN8G4R9</accession>
<dbReference type="AlphaFoldDB" id="A0AAN8G4R9"/>
<keyword evidence="7" id="KW-0503">Monooxygenase</keyword>
<evidence type="ECO:0000256" key="2">
    <source>
        <dbReference type="ARBA" id="ARBA00009712"/>
    </source>
</evidence>
<comment type="cofactor">
    <cofactor evidence="1 8">
        <name>Fe(2+)</name>
        <dbReference type="ChEBI" id="CHEBI:29033"/>
    </cofactor>
</comment>